<evidence type="ECO:0000256" key="1">
    <source>
        <dbReference type="SAM" id="MobiDB-lite"/>
    </source>
</evidence>
<name>A0A1J5P9A0_9ZZZZ</name>
<protein>
    <submittedName>
        <fullName evidence="2">Uncharacterized protein</fullName>
    </submittedName>
</protein>
<organism evidence="2">
    <name type="scientific">mine drainage metagenome</name>
    <dbReference type="NCBI Taxonomy" id="410659"/>
    <lineage>
        <taxon>unclassified sequences</taxon>
        <taxon>metagenomes</taxon>
        <taxon>ecological metagenomes</taxon>
    </lineage>
</organism>
<accession>A0A1J5P9A0</accession>
<gene>
    <name evidence="2" type="ORF">GALL_540670</name>
</gene>
<dbReference type="AlphaFoldDB" id="A0A1J5P9A0"/>
<dbReference type="EMBL" id="MLJW01008165">
    <property type="protein sequence ID" value="OIQ64383.1"/>
    <property type="molecule type" value="Genomic_DNA"/>
</dbReference>
<feature type="compositionally biased region" description="Basic residues" evidence="1">
    <location>
        <begin position="38"/>
        <end position="48"/>
    </location>
</feature>
<proteinExistence type="predicted"/>
<feature type="region of interest" description="Disordered" evidence="1">
    <location>
        <begin position="27"/>
        <end position="57"/>
    </location>
</feature>
<sequence>MVDPAVEADLLRPITGMKGIAAIDAAPIGRRPQQPTLRRLHPRPRHPKVVGDRFAPRPESGYPQIAFRGDRWLLIGGKRWRRDVDLARRVSPARLKMRRQRQVSAGRKIRFGHVAGVLCEGARSARQGQKYQTGDQLSHATSDRCSTPPFLSTLTQTRSEKLVGSDRSIDRVINKATRGKSHILEPYPRNRS</sequence>
<feature type="region of interest" description="Disordered" evidence="1">
    <location>
        <begin position="129"/>
        <end position="151"/>
    </location>
</feature>
<evidence type="ECO:0000313" key="2">
    <source>
        <dbReference type="EMBL" id="OIQ64383.1"/>
    </source>
</evidence>
<reference evidence="2" key="1">
    <citation type="submission" date="2016-10" db="EMBL/GenBank/DDBJ databases">
        <title>Sequence of Gallionella enrichment culture.</title>
        <authorList>
            <person name="Poehlein A."/>
            <person name="Muehling M."/>
            <person name="Daniel R."/>
        </authorList>
    </citation>
    <scope>NUCLEOTIDE SEQUENCE</scope>
</reference>
<comment type="caution">
    <text evidence="2">The sequence shown here is derived from an EMBL/GenBank/DDBJ whole genome shotgun (WGS) entry which is preliminary data.</text>
</comment>